<name>A0A445JL53_GLYSO</name>
<organism evidence="2 3">
    <name type="scientific">Glycine soja</name>
    <name type="common">Wild soybean</name>
    <dbReference type="NCBI Taxonomy" id="3848"/>
    <lineage>
        <taxon>Eukaryota</taxon>
        <taxon>Viridiplantae</taxon>
        <taxon>Streptophyta</taxon>
        <taxon>Embryophyta</taxon>
        <taxon>Tracheophyta</taxon>
        <taxon>Spermatophyta</taxon>
        <taxon>Magnoliopsida</taxon>
        <taxon>eudicotyledons</taxon>
        <taxon>Gunneridae</taxon>
        <taxon>Pentapetalae</taxon>
        <taxon>rosids</taxon>
        <taxon>fabids</taxon>
        <taxon>Fabales</taxon>
        <taxon>Fabaceae</taxon>
        <taxon>Papilionoideae</taxon>
        <taxon>50 kb inversion clade</taxon>
        <taxon>NPAAA clade</taxon>
        <taxon>indigoferoid/millettioid clade</taxon>
        <taxon>Phaseoleae</taxon>
        <taxon>Glycine</taxon>
        <taxon>Glycine subgen. Soja</taxon>
    </lineage>
</organism>
<accession>A0A445JL53</accession>
<comment type="caution">
    <text evidence="2">The sequence shown here is derived from an EMBL/GenBank/DDBJ whole genome shotgun (WGS) entry which is preliminary data.</text>
</comment>
<keyword evidence="3" id="KW-1185">Reference proteome</keyword>
<evidence type="ECO:0000313" key="2">
    <source>
        <dbReference type="EMBL" id="RZB99118.1"/>
    </source>
</evidence>
<reference evidence="2 3" key="1">
    <citation type="submission" date="2018-09" db="EMBL/GenBank/DDBJ databases">
        <title>A high-quality reference genome of wild soybean provides a powerful tool to mine soybean genomes.</title>
        <authorList>
            <person name="Xie M."/>
            <person name="Chung C.Y.L."/>
            <person name="Li M.-W."/>
            <person name="Wong F.-L."/>
            <person name="Chan T.-F."/>
            <person name="Lam H.-M."/>
        </authorList>
    </citation>
    <scope>NUCLEOTIDE SEQUENCE [LARGE SCALE GENOMIC DNA]</scope>
    <source>
        <strain evidence="3">cv. W05</strain>
        <tissue evidence="2">Hypocotyl of etiolated seedlings</tissue>
    </source>
</reference>
<evidence type="ECO:0000313" key="3">
    <source>
        <dbReference type="Proteomes" id="UP000289340"/>
    </source>
</evidence>
<gene>
    <name evidence="2" type="ORF">D0Y65_021832</name>
</gene>
<dbReference type="EMBL" id="QZWG01000008">
    <property type="protein sequence ID" value="RZB99118.1"/>
    <property type="molecule type" value="Genomic_DNA"/>
</dbReference>
<protein>
    <submittedName>
        <fullName evidence="2">Uncharacterized protein</fullName>
    </submittedName>
</protein>
<feature type="region of interest" description="Disordered" evidence="1">
    <location>
        <begin position="62"/>
        <end position="93"/>
    </location>
</feature>
<proteinExistence type="predicted"/>
<sequence length="112" mass="12973">MAACKSVNVDPMTYVPMIFTLQHILHIYDNSFSLLPQESMWQEYEGDQWGPDPRIKRIAKGRPVSTRIPTEMDEDENERAKRQTLFEKSTINEQRDALTSSIEQYHGNGKAN</sequence>
<dbReference type="AlphaFoldDB" id="A0A445JL53"/>
<evidence type="ECO:0000256" key="1">
    <source>
        <dbReference type="SAM" id="MobiDB-lite"/>
    </source>
</evidence>
<dbReference type="Proteomes" id="UP000289340">
    <property type="component" value="Chromosome 8"/>
</dbReference>